<organism evidence="1 2">
    <name type="scientific">Malus baccata</name>
    <name type="common">Siberian crab apple</name>
    <name type="synonym">Pyrus baccata</name>
    <dbReference type="NCBI Taxonomy" id="106549"/>
    <lineage>
        <taxon>Eukaryota</taxon>
        <taxon>Viridiplantae</taxon>
        <taxon>Streptophyta</taxon>
        <taxon>Embryophyta</taxon>
        <taxon>Tracheophyta</taxon>
        <taxon>Spermatophyta</taxon>
        <taxon>Magnoliopsida</taxon>
        <taxon>eudicotyledons</taxon>
        <taxon>Gunneridae</taxon>
        <taxon>Pentapetalae</taxon>
        <taxon>rosids</taxon>
        <taxon>fabids</taxon>
        <taxon>Rosales</taxon>
        <taxon>Rosaceae</taxon>
        <taxon>Amygdaloideae</taxon>
        <taxon>Maleae</taxon>
        <taxon>Malus</taxon>
    </lineage>
</organism>
<keyword evidence="2" id="KW-1185">Reference proteome</keyword>
<gene>
    <name evidence="1" type="ORF">C1H46_017691</name>
</gene>
<protein>
    <recommendedName>
        <fullName evidence="3">F-box associated domain-containing protein</fullName>
    </recommendedName>
</protein>
<comment type="caution">
    <text evidence="1">The sequence shown here is derived from an EMBL/GenBank/DDBJ whole genome shotgun (WGS) entry which is preliminary data.</text>
</comment>
<evidence type="ECO:0000313" key="1">
    <source>
        <dbReference type="EMBL" id="TQD96689.1"/>
    </source>
</evidence>
<reference evidence="1 2" key="1">
    <citation type="journal article" date="2019" name="G3 (Bethesda)">
        <title>Sequencing of a Wild Apple (Malus baccata) Genome Unravels the Differences Between Cultivated and Wild Apple Species Regarding Disease Resistance and Cold Tolerance.</title>
        <authorList>
            <person name="Chen X."/>
        </authorList>
    </citation>
    <scope>NUCLEOTIDE SEQUENCE [LARGE SCALE GENOMIC DNA]</scope>
    <source>
        <strain evidence="2">cv. Shandingzi</strain>
        <tissue evidence="1">Leaves</tissue>
    </source>
</reference>
<dbReference type="AlphaFoldDB" id="A0A540ME38"/>
<evidence type="ECO:0000313" key="2">
    <source>
        <dbReference type="Proteomes" id="UP000315295"/>
    </source>
</evidence>
<evidence type="ECO:0008006" key="3">
    <source>
        <dbReference type="Google" id="ProtNLM"/>
    </source>
</evidence>
<name>A0A540ME38_MALBA</name>
<dbReference type="Proteomes" id="UP000315295">
    <property type="component" value="Unassembled WGS sequence"/>
</dbReference>
<proteinExistence type="predicted"/>
<accession>A0A540ME38</accession>
<sequence>MKEYGVEESWTKTTLCPAGPQRGVWYLPSCSRKSGDVVLEPMDGYWYADEGYELVCVDLVSKQFKSLGILGYGHFYVESYVESLVLLDKTDAVSY</sequence>
<dbReference type="EMBL" id="VIEB01000287">
    <property type="protein sequence ID" value="TQD96689.1"/>
    <property type="molecule type" value="Genomic_DNA"/>
</dbReference>